<keyword evidence="1" id="KW-1133">Transmembrane helix</keyword>
<keyword evidence="1" id="KW-0472">Membrane</keyword>
<sequence>MMRALAAPAANRIRAIYWTLAALVLLLPAIAMNVTADVAWGPGDFALMGGLLGMVGIGIEMALRARLDARARLLAIAAMISLFLLVWAELAVGLFD</sequence>
<reference evidence="3" key="1">
    <citation type="submission" date="2016-10" db="EMBL/GenBank/DDBJ databases">
        <authorList>
            <person name="Varghese N."/>
            <person name="Submissions S."/>
        </authorList>
    </citation>
    <scope>NUCLEOTIDE SEQUENCE [LARGE SCALE GENOMIC DNA]</scope>
    <source>
        <strain evidence="3">CGMCC 1.7715</strain>
    </source>
</reference>
<feature type="transmembrane region" description="Helical" evidence="1">
    <location>
        <begin position="75"/>
        <end position="95"/>
    </location>
</feature>
<feature type="transmembrane region" description="Helical" evidence="1">
    <location>
        <begin position="46"/>
        <end position="63"/>
    </location>
</feature>
<dbReference type="STRING" id="604088.SAMN04488060_0235"/>
<gene>
    <name evidence="2" type="ORF">SAMN04488060_0235</name>
</gene>
<dbReference type="EMBL" id="FOWZ01000001">
    <property type="protein sequence ID" value="SFO84500.1"/>
    <property type="molecule type" value="Genomic_DNA"/>
</dbReference>
<dbReference type="Proteomes" id="UP000199331">
    <property type="component" value="Unassembled WGS sequence"/>
</dbReference>
<protein>
    <submittedName>
        <fullName evidence="2">Uncharacterized protein</fullName>
    </submittedName>
</protein>
<evidence type="ECO:0000313" key="3">
    <source>
        <dbReference type="Proteomes" id="UP000199331"/>
    </source>
</evidence>
<organism evidence="2 3">
    <name type="scientific">Qipengyuania nanhaisediminis</name>
    <dbReference type="NCBI Taxonomy" id="604088"/>
    <lineage>
        <taxon>Bacteria</taxon>
        <taxon>Pseudomonadati</taxon>
        <taxon>Pseudomonadota</taxon>
        <taxon>Alphaproteobacteria</taxon>
        <taxon>Sphingomonadales</taxon>
        <taxon>Erythrobacteraceae</taxon>
        <taxon>Qipengyuania</taxon>
    </lineage>
</organism>
<dbReference type="AlphaFoldDB" id="A0A1I5KHK6"/>
<keyword evidence="3" id="KW-1185">Reference proteome</keyword>
<evidence type="ECO:0000313" key="2">
    <source>
        <dbReference type="EMBL" id="SFO84500.1"/>
    </source>
</evidence>
<name>A0A1I5KHK6_9SPHN</name>
<dbReference type="RefSeq" id="WP_218152618.1">
    <property type="nucleotide sequence ID" value="NZ_FOWZ01000001.1"/>
</dbReference>
<accession>A0A1I5KHK6</accession>
<proteinExistence type="predicted"/>
<keyword evidence="1" id="KW-0812">Transmembrane</keyword>
<evidence type="ECO:0000256" key="1">
    <source>
        <dbReference type="SAM" id="Phobius"/>
    </source>
</evidence>